<evidence type="ECO:0000313" key="1">
    <source>
        <dbReference type="EMBL" id="TVU20257.1"/>
    </source>
</evidence>
<gene>
    <name evidence="1" type="ORF">EJB05_36460</name>
</gene>
<dbReference type="EMBL" id="RWGY01000029">
    <property type="protein sequence ID" value="TVU20257.1"/>
    <property type="molecule type" value="Genomic_DNA"/>
</dbReference>
<evidence type="ECO:0000313" key="2">
    <source>
        <dbReference type="Proteomes" id="UP000324897"/>
    </source>
</evidence>
<proteinExistence type="predicted"/>
<organism evidence="1 2">
    <name type="scientific">Eragrostis curvula</name>
    <name type="common">weeping love grass</name>
    <dbReference type="NCBI Taxonomy" id="38414"/>
    <lineage>
        <taxon>Eukaryota</taxon>
        <taxon>Viridiplantae</taxon>
        <taxon>Streptophyta</taxon>
        <taxon>Embryophyta</taxon>
        <taxon>Tracheophyta</taxon>
        <taxon>Spermatophyta</taxon>
        <taxon>Magnoliopsida</taxon>
        <taxon>Liliopsida</taxon>
        <taxon>Poales</taxon>
        <taxon>Poaceae</taxon>
        <taxon>PACMAD clade</taxon>
        <taxon>Chloridoideae</taxon>
        <taxon>Eragrostideae</taxon>
        <taxon>Eragrostidinae</taxon>
        <taxon>Eragrostis</taxon>
    </lineage>
</organism>
<accession>A0A5J9UA88</accession>
<dbReference type="OrthoDB" id="696399at2759"/>
<protein>
    <submittedName>
        <fullName evidence="1">Uncharacterized protein</fullName>
    </submittedName>
</protein>
<keyword evidence="2" id="KW-1185">Reference proteome</keyword>
<comment type="caution">
    <text evidence="1">The sequence shown here is derived from an EMBL/GenBank/DDBJ whole genome shotgun (WGS) entry which is preliminary data.</text>
</comment>
<name>A0A5J9UA88_9POAL</name>
<dbReference type="AlphaFoldDB" id="A0A5J9UA88"/>
<sequence>MEVVPYHEESGAWRGTEESLLPEIGSGFVSEDEEDRRYVEKEHRYSVSVFLENLEGDAADDVPEMPPLFVVKFPELVEKAWGWQRLLPYIPGGADWRSYKVYLEEYARQNDGEVAALCANNKPDKDRNYFAHAARCANMRPGLDAHTVASDCNAVCADSAARLCIDVEHEFRWSNYLPIEEVDLSNEIEDFANRMIKSASEYSPTAVAGLVCIAKETELLVELVDVSRFKTTDLIDLSKKVRRSVFNLILRAEPESSAAIGAMVGLAKEAKFLRYLLSREDPYIERELDLCGMIRTYTEKVFTMLLEEFACKTPSNGVGNNTPASVKSEKHIGVSTNGYLNCKESGSLQDFKAGLKECCGKDNIGKSYSTTNKDVELQRKASADISANGSNGQLDEVAKEQMIMMY</sequence>
<dbReference type="Gramene" id="TVU20257">
    <property type="protein sequence ID" value="TVU20257"/>
    <property type="gene ID" value="EJB05_36460"/>
</dbReference>
<dbReference type="Proteomes" id="UP000324897">
    <property type="component" value="Chromosome 7"/>
</dbReference>
<reference evidence="1 2" key="1">
    <citation type="journal article" date="2019" name="Sci. Rep.">
        <title>A high-quality genome of Eragrostis curvula grass provides insights into Poaceae evolution and supports new strategies to enhance forage quality.</title>
        <authorList>
            <person name="Carballo J."/>
            <person name="Santos B.A.C.M."/>
            <person name="Zappacosta D."/>
            <person name="Garbus I."/>
            <person name="Selva J.P."/>
            <person name="Gallo C.A."/>
            <person name="Diaz A."/>
            <person name="Albertini E."/>
            <person name="Caccamo M."/>
            <person name="Echenique V."/>
        </authorList>
    </citation>
    <scope>NUCLEOTIDE SEQUENCE [LARGE SCALE GENOMIC DNA]</scope>
    <source>
        <strain evidence="2">cv. Victoria</strain>
        <tissue evidence="1">Leaf</tissue>
    </source>
</reference>